<protein>
    <recommendedName>
        <fullName evidence="10">General secretion pathway protein F</fullName>
    </recommendedName>
</protein>
<keyword evidence="6" id="KW-0997">Cell inner membrane</keyword>
<evidence type="ECO:0000313" key="14">
    <source>
        <dbReference type="EMBL" id="AQQ09449.1"/>
    </source>
</evidence>
<evidence type="ECO:0000256" key="7">
    <source>
        <dbReference type="ARBA" id="ARBA00022692"/>
    </source>
</evidence>
<dbReference type="RefSeq" id="WP_077540045.1">
    <property type="nucleotide sequence ID" value="NZ_CP019633.1"/>
</dbReference>
<dbReference type="STRING" id="1940790.L21SP3_01254"/>
<keyword evidence="9 12" id="KW-0472">Membrane</keyword>
<feature type="transmembrane region" description="Helical" evidence="12">
    <location>
        <begin position="390"/>
        <end position="416"/>
    </location>
</feature>
<comment type="subcellular location">
    <subcellularLocation>
        <location evidence="2">Cell inner membrane</location>
        <topology evidence="2">Multi-pass membrane protein</topology>
    </subcellularLocation>
    <subcellularLocation>
        <location evidence="11">Cell membrane</location>
        <topology evidence="11">Multi-pass membrane protein</topology>
    </subcellularLocation>
</comment>
<dbReference type="EMBL" id="CP019633">
    <property type="protein sequence ID" value="AQQ09449.1"/>
    <property type="molecule type" value="Genomic_DNA"/>
</dbReference>
<evidence type="ECO:0000256" key="11">
    <source>
        <dbReference type="RuleBase" id="RU003923"/>
    </source>
</evidence>
<dbReference type="PANTHER" id="PTHR30012">
    <property type="entry name" value="GENERAL SECRETION PATHWAY PROTEIN"/>
    <property type="match status" value="1"/>
</dbReference>
<evidence type="ECO:0000313" key="15">
    <source>
        <dbReference type="Proteomes" id="UP000188273"/>
    </source>
</evidence>
<dbReference type="KEGG" id="pbu:L21SP3_01254"/>
<keyword evidence="4 11" id="KW-0813">Transport</keyword>
<name>A0A1Q2HPQ2_9BACT</name>
<dbReference type="GO" id="GO:0009306">
    <property type="term" value="P:protein secretion"/>
    <property type="evidence" value="ECO:0007669"/>
    <property type="project" value="InterPro"/>
</dbReference>
<keyword evidence="15" id="KW-1185">Reference proteome</keyword>
<dbReference type="Pfam" id="PF00482">
    <property type="entry name" value="T2SSF"/>
    <property type="match status" value="2"/>
</dbReference>
<dbReference type="AlphaFoldDB" id="A0A1Q2HPQ2"/>
<keyword evidence="8 12" id="KW-1133">Transmembrane helix</keyword>
<evidence type="ECO:0000256" key="3">
    <source>
        <dbReference type="ARBA" id="ARBA00005745"/>
    </source>
</evidence>
<evidence type="ECO:0000256" key="9">
    <source>
        <dbReference type="ARBA" id="ARBA00023136"/>
    </source>
</evidence>
<sequence length="417" mass="45882">MPVFEYIALDANGKEFKAEIEALNSKEAGSKIRNQGNYPTKIKAKGGGKKVKVDTSRRRGRFGVNKRVGTKDVTQFARQLSTLQDAGLSVLRSLQILEEQQKKGKPLKKIISAMSEDIEGGLSLSESMAKYNKCFDTLFVNMIAAGELGGVLDVILNRVADFYESAEKLKSRVKSALTYPTVVLAIAILILLGLMKFIVPQFAEVLVDMTDGKAELPGITLALMDLSDWISNQYGWVYVIAFPIAFKIFLKFIRKFRFGRLVLDKIKLRLPVVGVLSYKICVARWTRTLGTLISAGVPILDAINITRDTADNEIYAGVLDKVHVAIRQGDTFANPLRKTKSVDPLVVNMIDVGEETGDLDKMLYKVADNFDEDVDVLVGSLMSLIEPLMIVGLGLIVGTIVLAMFLPIVTIITALMG</sequence>
<dbReference type="GO" id="GO:0005886">
    <property type="term" value="C:plasma membrane"/>
    <property type="evidence" value="ECO:0007669"/>
    <property type="project" value="UniProtKB-SubCell"/>
</dbReference>
<evidence type="ECO:0000256" key="5">
    <source>
        <dbReference type="ARBA" id="ARBA00022475"/>
    </source>
</evidence>
<dbReference type="FunFam" id="1.20.81.30:FF:000001">
    <property type="entry name" value="Type II secretion system protein F"/>
    <property type="match status" value="2"/>
</dbReference>
<dbReference type="PROSITE" id="PS00874">
    <property type="entry name" value="T2SP_F"/>
    <property type="match status" value="1"/>
</dbReference>
<evidence type="ECO:0000256" key="4">
    <source>
        <dbReference type="ARBA" id="ARBA00022448"/>
    </source>
</evidence>
<proteinExistence type="inferred from homology"/>
<comment type="similarity">
    <text evidence="3 11">Belongs to the GSP F family.</text>
</comment>
<reference evidence="15" key="1">
    <citation type="submission" date="2017-02" db="EMBL/GenBank/DDBJ databases">
        <title>Comparative genomics and description of representatives of a novel lineage of planctomycetes thriving in anoxic sediments.</title>
        <authorList>
            <person name="Spring S."/>
            <person name="Bunk B."/>
            <person name="Sproer C."/>
            <person name="Klenk H.-P."/>
        </authorList>
    </citation>
    <scope>NUCLEOTIDE SEQUENCE [LARGE SCALE GENOMIC DNA]</scope>
    <source>
        <strain evidence="15">L21-RPul-D3</strain>
    </source>
</reference>
<evidence type="ECO:0000259" key="13">
    <source>
        <dbReference type="Pfam" id="PF00482"/>
    </source>
</evidence>
<dbReference type="InterPro" id="IPR003004">
    <property type="entry name" value="GspF/PilC"/>
</dbReference>
<evidence type="ECO:0000256" key="8">
    <source>
        <dbReference type="ARBA" id="ARBA00022989"/>
    </source>
</evidence>
<dbReference type="PRINTS" id="PR00812">
    <property type="entry name" value="BCTERIALGSPF"/>
</dbReference>
<feature type="transmembrane region" description="Helical" evidence="12">
    <location>
        <begin position="138"/>
        <end position="156"/>
    </location>
</feature>
<dbReference type="Proteomes" id="UP000188273">
    <property type="component" value="Chromosome"/>
</dbReference>
<dbReference type="Gene3D" id="1.20.81.30">
    <property type="entry name" value="Type II secretion system (T2SS), domain F"/>
    <property type="match status" value="2"/>
</dbReference>
<dbReference type="InterPro" id="IPR042094">
    <property type="entry name" value="T2SS_GspF_sf"/>
</dbReference>
<gene>
    <name evidence="14" type="primary">epsF_3</name>
    <name evidence="14" type="ORF">L21SP3_01254</name>
</gene>
<evidence type="ECO:0000256" key="2">
    <source>
        <dbReference type="ARBA" id="ARBA00004429"/>
    </source>
</evidence>
<evidence type="ECO:0000256" key="1">
    <source>
        <dbReference type="ARBA" id="ARBA00002684"/>
    </source>
</evidence>
<organism evidence="14 15">
    <name type="scientific">Sedimentisphaera cyanobacteriorum</name>
    <dbReference type="NCBI Taxonomy" id="1940790"/>
    <lineage>
        <taxon>Bacteria</taxon>
        <taxon>Pseudomonadati</taxon>
        <taxon>Planctomycetota</taxon>
        <taxon>Phycisphaerae</taxon>
        <taxon>Sedimentisphaerales</taxon>
        <taxon>Sedimentisphaeraceae</taxon>
        <taxon>Sedimentisphaera</taxon>
    </lineage>
</organism>
<dbReference type="InterPro" id="IPR001992">
    <property type="entry name" value="T2SS_GspF/T4SS_PilC_CS"/>
</dbReference>
<evidence type="ECO:0000256" key="10">
    <source>
        <dbReference type="ARBA" id="ARBA00030750"/>
    </source>
</evidence>
<accession>A0A1Q2HPQ2</accession>
<evidence type="ECO:0000256" key="12">
    <source>
        <dbReference type="SAM" id="Phobius"/>
    </source>
</evidence>
<keyword evidence="7 11" id="KW-0812">Transmembrane</keyword>
<keyword evidence="5" id="KW-1003">Cell membrane</keyword>
<feature type="domain" description="Type II secretion system protein GspF" evidence="13">
    <location>
        <begin position="285"/>
        <end position="407"/>
    </location>
</feature>
<dbReference type="PANTHER" id="PTHR30012:SF0">
    <property type="entry name" value="TYPE II SECRETION SYSTEM PROTEIN F-RELATED"/>
    <property type="match status" value="1"/>
</dbReference>
<comment type="function">
    <text evidence="1">Component of the type II secretion system inner membrane complex required for the energy-dependent secretion of extracellular factors such as proteases and toxins from the periplasm.</text>
</comment>
<evidence type="ECO:0000256" key="6">
    <source>
        <dbReference type="ARBA" id="ARBA00022519"/>
    </source>
</evidence>
<dbReference type="InterPro" id="IPR018076">
    <property type="entry name" value="T2SS_GspF_dom"/>
</dbReference>
<feature type="domain" description="Type II secretion system protein GspF" evidence="13">
    <location>
        <begin position="76"/>
        <end position="200"/>
    </location>
</feature>
<feature type="transmembrane region" description="Helical" evidence="12">
    <location>
        <begin position="177"/>
        <end position="199"/>
    </location>
</feature>
<dbReference type="OrthoDB" id="9805682at2"/>
<feature type="transmembrane region" description="Helical" evidence="12">
    <location>
        <begin position="233"/>
        <end position="250"/>
    </location>
</feature>